<dbReference type="InterPro" id="IPR001675">
    <property type="entry name" value="Glyco_trans_29"/>
</dbReference>
<dbReference type="Gene3D" id="3.90.1480.20">
    <property type="entry name" value="Glycosyl transferase family 29"/>
    <property type="match status" value="1"/>
</dbReference>
<evidence type="ECO:0000256" key="10">
    <source>
        <dbReference type="ARBA" id="ARBA00023136"/>
    </source>
</evidence>
<evidence type="ECO:0000256" key="14">
    <source>
        <dbReference type="ARBA" id="ARBA00039109"/>
    </source>
</evidence>
<dbReference type="PANTHER" id="PTHR45941">
    <property type="entry name" value="ALPHA-N-ACETYLGALACTOSAMINIDE ALPHA-2,6-SIALYLTRANSFERASE 2-LIKE-RELATED"/>
    <property type="match status" value="1"/>
</dbReference>
<comment type="pathway">
    <text evidence="2">Protein modification; protein glycosylation.</text>
</comment>
<accession>A0ABV0R229</accession>
<organism evidence="17 18">
    <name type="scientific">Xenoophorus captivus</name>
    <dbReference type="NCBI Taxonomy" id="1517983"/>
    <lineage>
        <taxon>Eukaryota</taxon>
        <taxon>Metazoa</taxon>
        <taxon>Chordata</taxon>
        <taxon>Craniata</taxon>
        <taxon>Vertebrata</taxon>
        <taxon>Euteleostomi</taxon>
        <taxon>Actinopterygii</taxon>
        <taxon>Neopterygii</taxon>
        <taxon>Teleostei</taxon>
        <taxon>Neoteleostei</taxon>
        <taxon>Acanthomorphata</taxon>
        <taxon>Ovalentaria</taxon>
        <taxon>Atherinomorphae</taxon>
        <taxon>Cyprinodontiformes</taxon>
        <taxon>Goodeidae</taxon>
        <taxon>Xenoophorus</taxon>
    </lineage>
</organism>
<evidence type="ECO:0000313" key="18">
    <source>
        <dbReference type="Proteomes" id="UP001434883"/>
    </source>
</evidence>
<dbReference type="Pfam" id="PF00777">
    <property type="entry name" value="Glyco_transf_29"/>
    <property type="match status" value="1"/>
</dbReference>
<comment type="caution">
    <text evidence="17">The sequence shown here is derived from an EMBL/GenBank/DDBJ whole genome shotgun (WGS) entry which is preliminary data.</text>
</comment>
<dbReference type="EMBL" id="JAHRIN010028725">
    <property type="protein sequence ID" value="MEQ2201711.1"/>
    <property type="molecule type" value="Genomic_DNA"/>
</dbReference>
<keyword evidence="10" id="KW-0472">Membrane</keyword>
<reference evidence="17 18" key="1">
    <citation type="submission" date="2021-06" db="EMBL/GenBank/DDBJ databases">
        <authorList>
            <person name="Palmer J.M."/>
        </authorList>
    </citation>
    <scope>NUCLEOTIDE SEQUENCE [LARGE SCALE GENOMIC DNA]</scope>
    <source>
        <strain evidence="17 18">XC_2019</strain>
        <tissue evidence="17">Muscle</tissue>
    </source>
</reference>
<evidence type="ECO:0000256" key="6">
    <source>
        <dbReference type="ARBA" id="ARBA00022692"/>
    </source>
</evidence>
<keyword evidence="8" id="KW-1133">Transmembrane helix</keyword>
<keyword evidence="11" id="KW-1015">Disulfide bond</keyword>
<keyword evidence="6" id="KW-0812">Transmembrane</keyword>
<comment type="catalytic activity">
    <reaction evidence="15">
        <text>a 3-O-[N-acetyl-alpha-neuraminyl-(2-&gt;3)-beta-D-galactosyl-(1-&gt;3)-N-acetyl-alpha-D-galactosaminyl]-L-threonyl-[protein] + CMP-N-acetyl-beta-neuraminate = a 3-O-{alpha-Neu5Ac-(2-&gt;3)-beta-D-Gal-(1-&gt;3)-[alpha-Neu5Ac-(2-&gt;6)]-alpha-D-GalNAc}-L-threonyl-[protein] + CMP + H(+)</text>
        <dbReference type="Rhea" id="RHEA:81659"/>
        <dbReference type="Rhea" id="RHEA-COMP:14417"/>
        <dbReference type="Rhea" id="RHEA-COMP:16763"/>
        <dbReference type="ChEBI" id="CHEBI:15378"/>
        <dbReference type="ChEBI" id="CHEBI:57812"/>
        <dbReference type="ChEBI" id="CHEBI:60377"/>
        <dbReference type="ChEBI" id="CHEBI:139598"/>
        <dbReference type="ChEBI" id="CHEBI:156398"/>
    </reaction>
    <physiologicalReaction direction="left-to-right" evidence="15">
        <dbReference type="Rhea" id="RHEA:81660"/>
    </physiologicalReaction>
</comment>
<evidence type="ECO:0000256" key="11">
    <source>
        <dbReference type="ARBA" id="ARBA00023157"/>
    </source>
</evidence>
<comment type="similarity">
    <text evidence="3">Belongs to the glycosyltransferase 29 family.</text>
</comment>
<evidence type="ECO:0000256" key="5">
    <source>
        <dbReference type="ARBA" id="ARBA00022679"/>
    </source>
</evidence>
<comment type="catalytic activity">
    <reaction evidence="13">
        <text>a beta-D-galactosyl-(1-&gt;3)-N-acetyl-alpha-D-galactosaminyl derivative + CMP-N-acetyl-beta-neuraminate = a beta-D-galactosyl-(1-&gt;3)-[N-acetyl-alpha-neuraminyl-(2-&gt;6)]-N-acetyl-alpha-D-galactosaminyl derivative + CMP + H(+)</text>
        <dbReference type="Rhea" id="RHEA:11136"/>
        <dbReference type="ChEBI" id="CHEBI:15378"/>
        <dbReference type="ChEBI" id="CHEBI:57812"/>
        <dbReference type="ChEBI" id="CHEBI:60377"/>
        <dbReference type="ChEBI" id="CHEBI:133470"/>
        <dbReference type="ChEBI" id="CHEBI:140764"/>
        <dbReference type="EC" id="2.4.3.3"/>
    </reaction>
    <physiologicalReaction direction="left-to-right" evidence="13">
        <dbReference type="Rhea" id="RHEA:11137"/>
    </physiologicalReaction>
</comment>
<evidence type="ECO:0000256" key="16">
    <source>
        <dbReference type="ARBA" id="ARBA00052285"/>
    </source>
</evidence>
<keyword evidence="7" id="KW-0735">Signal-anchor</keyword>
<evidence type="ECO:0000256" key="3">
    <source>
        <dbReference type="ARBA" id="ARBA00006003"/>
    </source>
</evidence>
<evidence type="ECO:0000256" key="4">
    <source>
        <dbReference type="ARBA" id="ARBA00022676"/>
    </source>
</evidence>
<evidence type="ECO:0000256" key="8">
    <source>
        <dbReference type="ARBA" id="ARBA00022989"/>
    </source>
</evidence>
<evidence type="ECO:0000256" key="2">
    <source>
        <dbReference type="ARBA" id="ARBA00004922"/>
    </source>
</evidence>
<evidence type="ECO:0000256" key="1">
    <source>
        <dbReference type="ARBA" id="ARBA00004323"/>
    </source>
</evidence>
<evidence type="ECO:0000313" key="17">
    <source>
        <dbReference type="EMBL" id="MEQ2201711.1"/>
    </source>
</evidence>
<evidence type="ECO:0000256" key="12">
    <source>
        <dbReference type="ARBA" id="ARBA00023180"/>
    </source>
</evidence>
<dbReference type="Proteomes" id="UP001434883">
    <property type="component" value="Unassembled WGS sequence"/>
</dbReference>
<evidence type="ECO:0000256" key="9">
    <source>
        <dbReference type="ARBA" id="ARBA00023034"/>
    </source>
</evidence>
<keyword evidence="5" id="KW-0808">Transferase</keyword>
<comment type="subcellular location">
    <subcellularLocation>
        <location evidence="1">Golgi apparatus membrane</location>
        <topology evidence="1">Single-pass type II membrane protein</topology>
    </subcellularLocation>
</comment>
<keyword evidence="9" id="KW-0333">Golgi apparatus</keyword>
<dbReference type="EC" id="2.4.3.3" evidence="14"/>
<gene>
    <name evidence="17" type="ORF">XENOCAPTIV_016917</name>
</gene>
<proteinExistence type="inferred from homology"/>
<keyword evidence="4" id="KW-0328">Glycosyltransferase</keyword>
<feature type="non-terminal residue" evidence="17">
    <location>
        <position position="1"/>
    </location>
</feature>
<dbReference type="InterPro" id="IPR038578">
    <property type="entry name" value="GT29-like_sf"/>
</dbReference>
<evidence type="ECO:0000256" key="15">
    <source>
        <dbReference type="ARBA" id="ARBA00050664"/>
    </source>
</evidence>
<comment type="catalytic activity">
    <reaction evidence="16">
        <text>a 3-O-[N-acetyl-alpha-D-galactosaminyl]-L-threonyl-[protein] + CMP-N-acetyl-beta-neuraminate = a 3-O-[N-acetyl-alpha-neuraminosyl-(2-&gt;6)-N-acetyl-alpha-D-galactosaminyl]-L-threonyl-[protein] + CMP + H(+)</text>
        <dbReference type="Rhea" id="RHEA:81643"/>
        <dbReference type="Rhea" id="RHEA-COMP:11689"/>
        <dbReference type="Rhea" id="RHEA-COMP:19720"/>
        <dbReference type="ChEBI" id="CHEBI:15378"/>
        <dbReference type="ChEBI" id="CHEBI:57812"/>
        <dbReference type="ChEBI" id="CHEBI:60377"/>
        <dbReference type="ChEBI" id="CHEBI:87075"/>
        <dbReference type="ChEBI" id="CHEBI:231970"/>
    </reaction>
    <physiologicalReaction direction="left-to-right" evidence="16">
        <dbReference type="Rhea" id="RHEA:81644"/>
    </physiologicalReaction>
</comment>
<keyword evidence="18" id="KW-1185">Reference proteome</keyword>
<protein>
    <recommendedName>
        <fullName evidence="14">alpha-N-acetylgalactosaminide alpha-2,6-sialyltransferase</fullName>
        <ecNumber evidence="14">2.4.3.3</ecNumber>
    </recommendedName>
</protein>
<sequence>LLVTEFSFFHLEGTRTSESGSVCALQVSAYGFITRNYLDFSDHYYDSMPRPLRFYANHDLQLESRLRGKLDAFWNIQSGNVATFPAPCWSFPASLRWSLVDLKFRPLCEEGTSNHTLLVVLALRTCVKSQRPDADVQMWQMTRSSSSLRGFLLSGPSTRPIVLHSGSIT</sequence>
<evidence type="ECO:0000256" key="7">
    <source>
        <dbReference type="ARBA" id="ARBA00022968"/>
    </source>
</evidence>
<dbReference type="PANTHER" id="PTHR45941:SF5">
    <property type="entry name" value="ALPHA-N-ACETYLGALACTOSAMINIDE ALPHA-2,6-SIALYLTRANSFERASE 2"/>
    <property type="match status" value="1"/>
</dbReference>
<keyword evidence="12" id="KW-0325">Glycoprotein</keyword>
<name>A0ABV0R229_9TELE</name>
<evidence type="ECO:0000256" key="13">
    <source>
        <dbReference type="ARBA" id="ARBA00036348"/>
    </source>
</evidence>